<evidence type="ECO:0000313" key="2">
    <source>
        <dbReference type="EMBL" id="OPJ59868.1"/>
    </source>
</evidence>
<organism evidence="2 3">
    <name type="scientific">Clostridium oryzae</name>
    <dbReference type="NCBI Taxonomy" id="1450648"/>
    <lineage>
        <taxon>Bacteria</taxon>
        <taxon>Bacillati</taxon>
        <taxon>Bacillota</taxon>
        <taxon>Clostridia</taxon>
        <taxon>Eubacteriales</taxon>
        <taxon>Clostridiaceae</taxon>
        <taxon>Clostridium</taxon>
    </lineage>
</organism>
<dbReference type="AlphaFoldDB" id="A0A1V4IIN6"/>
<comment type="caution">
    <text evidence="2">The sequence shown here is derived from an EMBL/GenBank/DDBJ whole genome shotgun (WGS) entry which is preliminary data.</text>
</comment>
<dbReference type="Proteomes" id="UP000190080">
    <property type="component" value="Unassembled WGS sequence"/>
</dbReference>
<proteinExistence type="predicted"/>
<feature type="transmembrane region" description="Helical" evidence="1">
    <location>
        <begin position="64"/>
        <end position="87"/>
    </location>
</feature>
<evidence type="ECO:0000256" key="1">
    <source>
        <dbReference type="SAM" id="Phobius"/>
    </source>
</evidence>
<name>A0A1V4IIN6_9CLOT</name>
<keyword evidence="3" id="KW-1185">Reference proteome</keyword>
<dbReference type="STRING" id="1450648.CLORY_30850"/>
<evidence type="ECO:0000313" key="3">
    <source>
        <dbReference type="Proteomes" id="UP000190080"/>
    </source>
</evidence>
<feature type="transmembrane region" description="Helical" evidence="1">
    <location>
        <begin position="130"/>
        <end position="147"/>
    </location>
</feature>
<keyword evidence="1" id="KW-0812">Transmembrane</keyword>
<feature type="transmembrane region" description="Helical" evidence="1">
    <location>
        <begin position="31"/>
        <end position="52"/>
    </location>
</feature>
<gene>
    <name evidence="2" type="ORF">CLORY_30850</name>
</gene>
<protein>
    <submittedName>
        <fullName evidence="2">Uncharacterized protein</fullName>
    </submittedName>
</protein>
<sequence length="154" mass="17715">MGIVLLVPILRPEQNKEINEVVSGKAITQCWIFIFRLVMAVFCMIILISVFAGIMKFFYCKFPYFFYVFGTFCSAFALGCIGLFTTALVNNTVVGYLVSITYLLLDMFTKNRYLGVFTLSSMQLKNYQNKYWLLVLGIILVTGTMFVRKLKLLR</sequence>
<dbReference type="EMBL" id="MZGV01000038">
    <property type="protein sequence ID" value="OPJ59868.1"/>
    <property type="molecule type" value="Genomic_DNA"/>
</dbReference>
<reference evidence="2 3" key="1">
    <citation type="submission" date="2017-03" db="EMBL/GenBank/DDBJ databases">
        <title>Genome sequence of Clostridium oryzae DSM 28571.</title>
        <authorList>
            <person name="Poehlein A."/>
            <person name="Daniel R."/>
        </authorList>
    </citation>
    <scope>NUCLEOTIDE SEQUENCE [LARGE SCALE GENOMIC DNA]</scope>
    <source>
        <strain evidence="2 3">DSM 28571</strain>
    </source>
</reference>
<keyword evidence="1" id="KW-0472">Membrane</keyword>
<feature type="transmembrane region" description="Helical" evidence="1">
    <location>
        <begin position="93"/>
        <end position="109"/>
    </location>
</feature>
<accession>A0A1V4IIN6</accession>
<keyword evidence="1" id="KW-1133">Transmembrane helix</keyword>